<feature type="transmembrane region" description="Helical" evidence="7">
    <location>
        <begin position="140"/>
        <end position="161"/>
    </location>
</feature>
<feature type="transmembrane region" description="Helical" evidence="7">
    <location>
        <begin position="21"/>
        <end position="41"/>
    </location>
</feature>
<feature type="transmembrane region" description="Helical" evidence="7">
    <location>
        <begin position="229"/>
        <end position="253"/>
    </location>
</feature>
<dbReference type="Pfam" id="PF00950">
    <property type="entry name" value="ABC-3"/>
    <property type="match status" value="1"/>
</dbReference>
<protein>
    <submittedName>
        <fullName evidence="8">Metal ABC transporter permease</fullName>
    </submittedName>
</protein>
<name>A0ABU7G8J0_9ALTE</name>
<evidence type="ECO:0000256" key="3">
    <source>
        <dbReference type="ARBA" id="ARBA00022692"/>
    </source>
</evidence>
<feature type="transmembrane region" description="Helical" evidence="7">
    <location>
        <begin position="259"/>
        <end position="281"/>
    </location>
</feature>
<keyword evidence="9" id="KW-1185">Reference proteome</keyword>
<evidence type="ECO:0000313" key="9">
    <source>
        <dbReference type="Proteomes" id="UP001310248"/>
    </source>
</evidence>
<reference evidence="9" key="1">
    <citation type="submission" date="2023-07" db="EMBL/GenBank/DDBJ databases">
        <title>Draft genome sequence of Agarivorans aestuarii strain ZMCS4, a CAZymes producing bacteria isolated from the marine brown algae Clodostephus spongiosus.</title>
        <authorList>
            <person name="Lorente B."/>
            <person name="Cabral C."/>
            <person name="Frias J."/>
            <person name="Faria J."/>
            <person name="Toubarro D."/>
        </authorList>
    </citation>
    <scope>NUCLEOTIDE SEQUENCE [LARGE SCALE GENOMIC DNA]</scope>
    <source>
        <strain evidence="9">ZMCS4</strain>
    </source>
</reference>
<proteinExistence type="inferred from homology"/>
<evidence type="ECO:0000256" key="4">
    <source>
        <dbReference type="ARBA" id="ARBA00022989"/>
    </source>
</evidence>
<organism evidence="8 9">
    <name type="scientific">Agarivorans aestuarii</name>
    <dbReference type="NCBI Taxonomy" id="1563703"/>
    <lineage>
        <taxon>Bacteria</taxon>
        <taxon>Pseudomonadati</taxon>
        <taxon>Pseudomonadota</taxon>
        <taxon>Gammaproteobacteria</taxon>
        <taxon>Alteromonadales</taxon>
        <taxon>Alteromonadaceae</taxon>
        <taxon>Agarivorans</taxon>
    </lineage>
</organism>
<sequence>MLDLLSLLFDPFIDYQFMSRALIGCATLSLGSAPIGVFLMLRRMSLTGDAMAHAILPGVALAYLMSGLSVVAMTIGGLVAGLLVAMLAGATALRTKSGEDSTLAAFYLGSLALGVLLISAKGSNIDLLHVLFGTALALDNVALTLLLVTCLVSLLLLMIIYRPLVLGSLDKDYLDSFGSSGKIAHLAFMFLVVANLVAGFHALGTLMAVGLMILPACIARFWTRKLEPMLLLSIALSVVACWAGLLLSYYFGFPTSPSIVLLLAACYSISVVISPVNGILIRCRTAPSFNHKDMLS</sequence>
<dbReference type="Gene3D" id="1.10.3470.10">
    <property type="entry name" value="ABC transporter involved in vitamin B12 uptake, BtuC"/>
    <property type="match status" value="1"/>
</dbReference>
<dbReference type="SUPFAM" id="SSF81345">
    <property type="entry name" value="ABC transporter involved in vitamin B12 uptake, BtuC"/>
    <property type="match status" value="1"/>
</dbReference>
<comment type="similarity">
    <text evidence="2 6">Belongs to the ABC-3 integral membrane protein family.</text>
</comment>
<evidence type="ECO:0000256" key="7">
    <source>
        <dbReference type="SAM" id="Phobius"/>
    </source>
</evidence>
<evidence type="ECO:0000256" key="2">
    <source>
        <dbReference type="ARBA" id="ARBA00008034"/>
    </source>
</evidence>
<evidence type="ECO:0000256" key="6">
    <source>
        <dbReference type="RuleBase" id="RU003943"/>
    </source>
</evidence>
<keyword evidence="3 6" id="KW-0812">Transmembrane</keyword>
<keyword evidence="4 7" id="KW-1133">Transmembrane helix</keyword>
<feature type="transmembrane region" description="Helical" evidence="7">
    <location>
        <begin position="61"/>
        <end position="90"/>
    </location>
</feature>
<dbReference type="PANTHER" id="PTHR30477:SF13">
    <property type="entry name" value="IRON TRANSPORT SYSTEM MEMBRANE PROTEIN HI_0360-RELATED"/>
    <property type="match status" value="1"/>
</dbReference>
<dbReference type="EMBL" id="JAYDYW010000015">
    <property type="protein sequence ID" value="MEE1675718.1"/>
    <property type="molecule type" value="Genomic_DNA"/>
</dbReference>
<dbReference type="RefSeq" id="WP_329776522.1">
    <property type="nucleotide sequence ID" value="NZ_JAYDYW010000015.1"/>
</dbReference>
<dbReference type="InterPro" id="IPR001626">
    <property type="entry name" value="ABC_TroCD"/>
</dbReference>
<dbReference type="PANTHER" id="PTHR30477">
    <property type="entry name" value="ABC-TRANSPORTER METAL-BINDING PROTEIN"/>
    <property type="match status" value="1"/>
</dbReference>
<feature type="transmembrane region" description="Helical" evidence="7">
    <location>
        <begin position="102"/>
        <end position="120"/>
    </location>
</feature>
<comment type="caution">
    <text evidence="8">The sequence shown here is derived from an EMBL/GenBank/DDBJ whole genome shotgun (WGS) entry which is preliminary data.</text>
</comment>
<dbReference type="Proteomes" id="UP001310248">
    <property type="component" value="Unassembled WGS sequence"/>
</dbReference>
<comment type="subcellular location">
    <subcellularLocation>
        <location evidence="6">Cell membrane</location>
        <topology evidence="6">Multi-pass membrane protein</topology>
    </subcellularLocation>
    <subcellularLocation>
        <location evidence="1">Membrane</location>
        <topology evidence="1">Multi-pass membrane protein</topology>
    </subcellularLocation>
</comment>
<evidence type="ECO:0000256" key="1">
    <source>
        <dbReference type="ARBA" id="ARBA00004141"/>
    </source>
</evidence>
<evidence type="ECO:0000256" key="5">
    <source>
        <dbReference type="ARBA" id="ARBA00023136"/>
    </source>
</evidence>
<evidence type="ECO:0000313" key="8">
    <source>
        <dbReference type="EMBL" id="MEE1675718.1"/>
    </source>
</evidence>
<feature type="transmembrane region" description="Helical" evidence="7">
    <location>
        <begin position="173"/>
        <end position="194"/>
    </location>
</feature>
<gene>
    <name evidence="8" type="ORF">SNR37_001044</name>
</gene>
<accession>A0ABU7G8J0</accession>
<dbReference type="InterPro" id="IPR037294">
    <property type="entry name" value="ABC_BtuC-like"/>
</dbReference>
<keyword evidence="6" id="KW-0813">Transport</keyword>
<keyword evidence="5 7" id="KW-0472">Membrane</keyword>